<sequence length="141" mass="15714">MHLPGPKMYKDPKNSAEHSDWTMQILIKVQGHRSSSPLMDCARSVEANANVFSAGRIVRCAMPLMDIKSLFSGQFLYMYKRGEGASWLDGCDSRGVAQGVKRHPTIHSGSQQQCPMERHSQAALEIAKKLAQLLDAQREDD</sequence>
<reference evidence="1" key="1">
    <citation type="submission" date="2021-06" db="EMBL/GenBank/DDBJ databases">
        <title>Parelaphostrongylus tenuis whole genome reference sequence.</title>
        <authorList>
            <person name="Garwood T.J."/>
            <person name="Larsen P.A."/>
            <person name="Fountain-Jones N.M."/>
            <person name="Garbe J.R."/>
            <person name="Macchietto M.G."/>
            <person name="Kania S.A."/>
            <person name="Gerhold R.W."/>
            <person name="Richards J.E."/>
            <person name="Wolf T.M."/>
        </authorList>
    </citation>
    <scope>NUCLEOTIDE SEQUENCE</scope>
    <source>
        <strain evidence="1">MNPRO001-30</strain>
        <tissue evidence="1">Meninges</tissue>
    </source>
</reference>
<dbReference type="Proteomes" id="UP001196413">
    <property type="component" value="Unassembled WGS sequence"/>
</dbReference>
<comment type="caution">
    <text evidence="1">The sequence shown here is derived from an EMBL/GenBank/DDBJ whole genome shotgun (WGS) entry which is preliminary data.</text>
</comment>
<name>A0AAD5QZI6_PARTN</name>
<gene>
    <name evidence="1" type="ORF">KIN20_027533</name>
</gene>
<dbReference type="AlphaFoldDB" id="A0AAD5QZI6"/>
<dbReference type="EMBL" id="JAHQIW010005656">
    <property type="protein sequence ID" value="KAJ1366774.1"/>
    <property type="molecule type" value="Genomic_DNA"/>
</dbReference>
<protein>
    <submittedName>
        <fullName evidence="1">Uncharacterized protein</fullName>
    </submittedName>
</protein>
<evidence type="ECO:0000313" key="2">
    <source>
        <dbReference type="Proteomes" id="UP001196413"/>
    </source>
</evidence>
<keyword evidence="2" id="KW-1185">Reference proteome</keyword>
<accession>A0AAD5QZI6</accession>
<proteinExistence type="predicted"/>
<organism evidence="1 2">
    <name type="scientific">Parelaphostrongylus tenuis</name>
    <name type="common">Meningeal worm</name>
    <dbReference type="NCBI Taxonomy" id="148309"/>
    <lineage>
        <taxon>Eukaryota</taxon>
        <taxon>Metazoa</taxon>
        <taxon>Ecdysozoa</taxon>
        <taxon>Nematoda</taxon>
        <taxon>Chromadorea</taxon>
        <taxon>Rhabditida</taxon>
        <taxon>Rhabditina</taxon>
        <taxon>Rhabditomorpha</taxon>
        <taxon>Strongyloidea</taxon>
        <taxon>Metastrongylidae</taxon>
        <taxon>Parelaphostrongylus</taxon>
    </lineage>
</organism>
<evidence type="ECO:0000313" key="1">
    <source>
        <dbReference type="EMBL" id="KAJ1366774.1"/>
    </source>
</evidence>